<evidence type="ECO:0000313" key="2">
    <source>
        <dbReference type="Proteomes" id="UP000829354"/>
    </source>
</evidence>
<name>A0AAE9JE41_CAEBR</name>
<reference evidence="1 2" key="1">
    <citation type="submission" date="2022-04" db="EMBL/GenBank/DDBJ databases">
        <title>Chromosome-level reference genomes for two strains of Caenorhabditis briggsae: an improved platform for comparative genomics.</title>
        <authorList>
            <person name="Stevens L."/>
            <person name="Andersen E."/>
        </authorList>
    </citation>
    <scope>NUCLEOTIDE SEQUENCE [LARGE SCALE GENOMIC DNA]</scope>
    <source>
        <strain evidence="1">VX34</strain>
        <tissue evidence="1">Whole-organism</tissue>
    </source>
</reference>
<evidence type="ECO:0000313" key="1">
    <source>
        <dbReference type="EMBL" id="UMM28301.1"/>
    </source>
</evidence>
<keyword evidence="2" id="KW-1185">Reference proteome</keyword>
<accession>A0AAE9JE41</accession>
<organism evidence="1 2">
    <name type="scientific">Caenorhabditis briggsae</name>
    <dbReference type="NCBI Taxonomy" id="6238"/>
    <lineage>
        <taxon>Eukaryota</taxon>
        <taxon>Metazoa</taxon>
        <taxon>Ecdysozoa</taxon>
        <taxon>Nematoda</taxon>
        <taxon>Chromadorea</taxon>
        <taxon>Rhabditida</taxon>
        <taxon>Rhabditina</taxon>
        <taxon>Rhabditomorpha</taxon>
        <taxon>Rhabditoidea</taxon>
        <taxon>Rhabditidae</taxon>
        <taxon>Peloderinae</taxon>
        <taxon>Caenorhabditis</taxon>
    </lineage>
</organism>
<dbReference type="Proteomes" id="UP000829354">
    <property type="component" value="Chromosome IV"/>
</dbReference>
<dbReference type="AlphaFoldDB" id="A0AAE9JE41"/>
<dbReference type="EMBL" id="CP092623">
    <property type="protein sequence ID" value="UMM28301.1"/>
    <property type="molecule type" value="Genomic_DNA"/>
</dbReference>
<proteinExistence type="predicted"/>
<sequence>MSTFVPFQSAQVYEERLNGSSTTEGQGWSLESGSTYKSRNWETESSKSSCGGHRVMMSVCGTVEPSVVDISQPEASRSATCLRTRKCVIAVIVSECSSHDSTS</sequence>
<protein>
    <submittedName>
        <fullName evidence="1">Uncharacterized protein</fullName>
    </submittedName>
</protein>
<gene>
    <name evidence="1" type="ORF">L5515_011205</name>
</gene>